<sequence length="60" mass="6647">MEKCRHRHLNKLKKKISELFLLGSLPEEEMQAIEEAELATTSGSSRESADATFLSNALVG</sequence>
<evidence type="ECO:0000313" key="2">
    <source>
        <dbReference type="EMBL" id="KAJ1349999.1"/>
    </source>
</evidence>
<reference evidence="2" key="1">
    <citation type="submission" date="2021-06" db="EMBL/GenBank/DDBJ databases">
        <title>Parelaphostrongylus tenuis whole genome reference sequence.</title>
        <authorList>
            <person name="Garwood T.J."/>
            <person name="Larsen P.A."/>
            <person name="Fountain-Jones N.M."/>
            <person name="Garbe J.R."/>
            <person name="Macchietto M.G."/>
            <person name="Kania S.A."/>
            <person name="Gerhold R.W."/>
            <person name="Richards J.E."/>
            <person name="Wolf T.M."/>
        </authorList>
    </citation>
    <scope>NUCLEOTIDE SEQUENCE</scope>
    <source>
        <strain evidence="2">MNPRO001-30</strain>
        <tissue evidence="2">Meninges</tissue>
    </source>
</reference>
<accession>A0AAD5MLV2</accession>
<dbReference type="Proteomes" id="UP001196413">
    <property type="component" value="Unassembled WGS sequence"/>
</dbReference>
<feature type="region of interest" description="Disordered" evidence="1">
    <location>
        <begin position="36"/>
        <end position="60"/>
    </location>
</feature>
<dbReference type="EMBL" id="JAHQIW010000784">
    <property type="protein sequence ID" value="KAJ1349999.1"/>
    <property type="molecule type" value="Genomic_DNA"/>
</dbReference>
<keyword evidence="3" id="KW-1185">Reference proteome</keyword>
<organism evidence="2 3">
    <name type="scientific">Parelaphostrongylus tenuis</name>
    <name type="common">Meningeal worm</name>
    <dbReference type="NCBI Taxonomy" id="148309"/>
    <lineage>
        <taxon>Eukaryota</taxon>
        <taxon>Metazoa</taxon>
        <taxon>Ecdysozoa</taxon>
        <taxon>Nematoda</taxon>
        <taxon>Chromadorea</taxon>
        <taxon>Rhabditida</taxon>
        <taxon>Rhabditina</taxon>
        <taxon>Rhabditomorpha</taxon>
        <taxon>Strongyloidea</taxon>
        <taxon>Metastrongylidae</taxon>
        <taxon>Parelaphostrongylus</taxon>
    </lineage>
</organism>
<comment type="caution">
    <text evidence="2">The sequence shown here is derived from an EMBL/GenBank/DDBJ whole genome shotgun (WGS) entry which is preliminary data.</text>
</comment>
<protein>
    <submittedName>
        <fullName evidence="2">Uncharacterized protein</fullName>
    </submittedName>
</protein>
<name>A0AAD5MLV2_PARTN</name>
<proteinExistence type="predicted"/>
<evidence type="ECO:0000313" key="3">
    <source>
        <dbReference type="Proteomes" id="UP001196413"/>
    </source>
</evidence>
<evidence type="ECO:0000256" key="1">
    <source>
        <dbReference type="SAM" id="MobiDB-lite"/>
    </source>
</evidence>
<gene>
    <name evidence="2" type="ORF">KIN20_005695</name>
</gene>
<dbReference type="AlphaFoldDB" id="A0AAD5MLV2"/>